<dbReference type="Proteomes" id="UP000027456">
    <property type="component" value="Unassembled WGS sequence"/>
</dbReference>
<reference evidence="2 3" key="1">
    <citation type="submission" date="2013-12" db="EMBL/GenBank/DDBJ databases">
        <authorList>
            <person name="Cubeta M."/>
            <person name="Pakala S."/>
            <person name="Fedorova N."/>
            <person name="Thomas E."/>
            <person name="Dean R."/>
            <person name="Jabaji S."/>
            <person name="Neate S."/>
            <person name="Toda T."/>
            <person name="Tavantzis S."/>
            <person name="Vilgalys R."/>
            <person name="Bharathan N."/>
            <person name="Pakala S."/>
            <person name="Losada L.S."/>
            <person name="Zafar N."/>
            <person name="Nierman W."/>
        </authorList>
    </citation>
    <scope>NUCLEOTIDE SEQUENCE [LARGE SCALE GENOMIC DNA]</scope>
    <source>
        <strain evidence="2 3">123E</strain>
    </source>
</reference>
<feature type="compositionally biased region" description="Low complexity" evidence="1">
    <location>
        <begin position="597"/>
        <end position="614"/>
    </location>
</feature>
<proteinExistence type="predicted"/>
<dbReference type="EMBL" id="AZST01002185">
    <property type="protein sequence ID" value="KEP45145.1"/>
    <property type="molecule type" value="Genomic_DNA"/>
</dbReference>
<organism evidence="2 3">
    <name type="scientific">Rhizoctonia solani 123E</name>
    <dbReference type="NCBI Taxonomy" id="1423351"/>
    <lineage>
        <taxon>Eukaryota</taxon>
        <taxon>Fungi</taxon>
        <taxon>Dikarya</taxon>
        <taxon>Basidiomycota</taxon>
        <taxon>Agaricomycotina</taxon>
        <taxon>Agaricomycetes</taxon>
        <taxon>Cantharellales</taxon>
        <taxon>Ceratobasidiaceae</taxon>
        <taxon>Rhizoctonia</taxon>
    </lineage>
</organism>
<feature type="non-terminal residue" evidence="2">
    <location>
        <position position="621"/>
    </location>
</feature>
<feature type="compositionally biased region" description="Basic residues" evidence="1">
    <location>
        <begin position="363"/>
        <end position="373"/>
    </location>
</feature>
<name>A0A074RIC7_9AGAM</name>
<feature type="region of interest" description="Disordered" evidence="1">
    <location>
        <begin position="542"/>
        <end position="621"/>
    </location>
</feature>
<feature type="region of interest" description="Disordered" evidence="1">
    <location>
        <begin position="348"/>
        <end position="380"/>
    </location>
</feature>
<evidence type="ECO:0000256" key="1">
    <source>
        <dbReference type="SAM" id="MobiDB-lite"/>
    </source>
</evidence>
<feature type="compositionally biased region" description="Basic and acidic residues" evidence="1">
    <location>
        <begin position="407"/>
        <end position="420"/>
    </location>
</feature>
<comment type="caution">
    <text evidence="2">The sequence shown here is derived from an EMBL/GenBank/DDBJ whole genome shotgun (WGS) entry which is preliminary data.</text>
</comment>
<feature type="compositionally biased region" description="Acidic residues" evidence="1">
    <location>
        <begin position="79"/>
        <end position="91"/>
    </location>
</feature>
<evidence type="ECO:0000313" key="3">
    <source>
        <dbReference type="Proteomes" id="UP000027456"/>
    </source>
</evidence>
<gene>
    <name evidence="2" type="ORF">V565_311540</name>
</gene>
<protein>
    <submittedName>
        <fullName evidence="2">Uncharacterized protein</fullName>
    </submittedName>
</protein>
<dbReference type="HOGENOM" id="CLU_480712_0_0_1"/>
<feature type="compositionally biased region" description="Acidic residues" evidence="1">
    <location>
        <begin position="123"/>
        <end position="135"/>
    </location>
</feature>
<dbReference type="AlphaFoldDB" id="A0A074RIC7"/>
<accession>A0A074RIC7</accession>
<feature type="region of interest" description="Disordered" evidence="1">
    <location>
        <begin position="1"/>
        <end position="147"/>
    </location>
</feature>
<sequence>MSNTPKPKKTKVLPARPPRQGLKGSESAQPAITARPTPTRISAGPRLATDAFETTPIRTAVYSLQAGKSTRLDVQGVSDLDEGDSEEEIEIDDKVGKYGLDLVSRNSSEEDEMEGDVGRDSAGDDEDTGVEDTEDWTPSPSRRREKTAPIVPEFEDQEALDAHISRIQAQFNKKEISGKKAGKRKLEKGKLEIKGGKAEVEAGTMKVETGTMEARDGAMIKVEGGAPPTTKASSIQQKALKRTKGAHSLKVMLSLTGLTRAKDAATVEPLHGEDHVWVYFDSNGILVPNFGQSFDENYSAWGDKYEIAVTDPTHMDAPDREVLQAVGVDEFRDILRLGAFATMRDAWKANQDGKGEEREKKRNTTSRHGQRKATKADNRMQALVKSDLPLDDFGFLADPGFQSPSHSDSENDKRLEIQDPSFRSDEVRKLLLSFDKAHNTHKRRTGNPRYTIIEYAKSNVPVPALTKTEGKVPLWAVPKEWLTDNPKLERASRGNIDYKKSQMPHVDKVNEYLHIYEADEREYLDSKESNPELGAVLIEARGGPTFAPDGSSTPSSPLFQPPPSAMVSVHNLAGLTGPNTSLLVPIKPKAPAHSPLQQPVQASSSTTQSSLRLQDFGSGSL</sequence>
<feature type="compositionally biased region" description="Basic and acidic residues" evidence="1">
    <location>
        <begin position="348"/>
        <end position="362"/>
    </location>
</feature>
<feature type="region of interest" description="Disordered" evidence="1">
    <location>
        <begin position="399"/>
        <end position="420"/>
    </location>
</feature>
<evidence type="ECO:0000313" key="2">
    <source>
        <dbReference type="EMBL" id="KEP45145.1"/>
    </source>
</evidence>
<feature type="compositionally biased region" description="Basic residues" evidence="1">
    <location>
        <begin position="1"/>
        <end position="11"/>
    </location>
</feature>
<dbReference type="OrthoDB" id="3266549at2759"/>
<keyword evidence="3" id="KW-1185">Reference proteome</keyword>